<dbReference type="InterPro" id="IPR052164">
    <property type="entry name" value="Anthracycline_SecMetBiosynth"/>
</dbReference>
<evidence type="ECO:0000313" key="3">
    <source>
        <dbReference type="Proteomes" id="UP001163882"/>
    </source>
</evidence>
<dbReference type="SUPFAM" id="SSF54593">
    <property type="entry name" value="Glyoxalase/Bleomycin resistance protein/Dihydroxybiphenyl dioxygenase"/>
    <property type="match status" value="1"/>
</dbReference>
<gene>
    <name evidence="2" type="ORF">OF122_10525</name>
</gene>
<proteinExistence type="predicted"/>
<accession>A0ABY6IIV3</accession>
<dbReference type="EMBL" id="CP107716">
    <property type="protein sequence ID" value="UYQ70518.1"/>
    <property type="molecule type" value="Genomic_DNA"/>
</dbReference>
<dbReference type="InterPro" id="IPR041581">
    <property type="entry name" value="Glyoxalase_6"/>
</dbReference>
<organism evidence="2 3">
    <name type="scientific">Pelagibacterium flavum</name>
    <dbReference type="NCBI Taxonomy" id="2984530"/>
    <lineage>
        <taxon>Bacteria</taxon>
        <taxon>Pseudomonadati</taxon>
        <taxon>Pseudomonadota</taxon>
        <taxon>Alphaproteobacteria</taxon>
        <taxon>Hyphomicrobiales</taxon>
        <taxon>Devosiaceae</taxon>
        <taxon>Pelagibacterium</taxon>
    </lineage>
</organism>
<dbReference type="PANTHER" id="PTHR33993">
    <property type="entry name" value="GLYOXALASE-RELATED"/>
    <property type="match status" value="1"/>
</dbReference>
<dbReference type="Gene3D" id="3.10.180.10">
    <property type="entry name" value="2,3-Dihydroxybiphenyl 1,2-Dioxygenase, domain 1"/>
    <property type="match status" value="1"/>
</dbReference>
<reference evidence="2" key="1">
    <citation type="submission" date="2022-10" db="EMBL/GenBank/DDBJ databases">
        <title>YIM 151497 complete genome.</title>
        <authorList>
            <person name="Chen X."/>
        </authorList>
    </citation>
    <scope>NUCLEOTIDE SEQUENCE</scope>
    <source>
        <strain evidence="2">YIM 151497</strain>
    </source>
</reference>
<evidence type="ECO:0000259" key="1">
    <source>
        <dbReference type="PROSITE" id="PS51819"/>
    </source>
</evidence>
<evidence type="ECO:0000313" key="2">
    <source>
        <dbReference type="EMBL" id="UYQ70518.1"/>
    </source>
</evidence>
<protein>
    <recommendedName>
        <fullName evidence="1">VOC domain-containing protein</fullName>
    </recommendedName>
</protein>
<feature type="domain" description="VOC" evidence="1">
    <location>
        <begin position="3"/>
        <end position="112"/>
    </location>
</feature>
<dbReference type="PROSITE" id="PS51819">
    <property type="entry name" value="VOC"/>
    <property type="match status" value="1"/>
</dbReference>
<keyword evidence="3" id="KW-1185">Reference proteome</keyword>
<name>A0ABY6IIV3_9HYPH</name>
<dbReference type="InterPro" id="IPR037523">
    <property type="entry name" value="VOC_core"/>
</dbReference>
<dbReference type="Proteomes" id="UP001163882">
    <property type="component" value="Chromosome"/>
</dbReference>
<dbReference type="RefSeq" id="WP_264224210.1">
    <property type="nucleotide sequence ID" value="NZ_CP107716.1"/>
</dbReference>
<dbReference type="InterPro" id="IPR029068">
    <property type="entry name" value="Glyas_Bleomycin-R_OHBP_Dase"/>
</dbReference>
<dbReference type="Pfam" id="PF18029">
    <property type="entry name" value="Glyoxalase_6"/>
    <property type="match status" value="1"/>
</dbReference>
<sequence length="113" mass="12178">MSRLVHFEITGNDPEKLAEFYARALEVRSEPSPFLQQYHMLVGDTQLGAVMGRNYKDQVAIAWFEVGDLEAAVGRVVAGGGAVAGDKNTIPGEGLVQYVADPEGTIFGLKQPV</sequence>